<evidence type="ECO:0000313" key="1">
    <source>
        <dbReference type="EMBL" id="CAK9079099.1"/>
    </source>
</evidence>
<keyword evidence="2" id="KW-1185">Reference proteome</keyword>
<gene>
    <name evidence="1" type="ORF">CCMP2556_LOCUS38974</name>
</gene>
<protein>
    <recommendedName>
        <fullName evidence="3">Secreted protein</fullName>
    </recommendedName>
</protein>
<dbReference type="Proteomes" id="UP001642484">
    <property type="component" value="Unassembled WGS sequence"/>
</dbReference>
<name>A0ABP0PW23_9DINO</name>
<dbReference type="EMBL" id="CAXAMN010023618">
    <property type="protein sequence ID" value="CAK9079099.1"/>
    <property type="molecule type" value="Genomic_DNA"/>
</dbReference>
<organism evidence="1 2">
    <name type="scientific">Durusdinium trenchii</name>
    <dbReference type="NCBI Taxonomy" id="1381693"/>
    <lineage>
        <taxon>Eukaryota</taxon>
        <taxon>Sar</taxon>
        <taxon>Alveolata</taxon>
        <taxon>Dinophyceae</taxon>
        <taxon>Suessiales</taxon>
        <taxon>Symbiodiniaceae</taxon>
        <taxon>Durusdinium</taxon>
    </lineage>
</organism>
<accession>A0ABP0PW23</accession>
<evidence type="ECO:0000313" key="2">
    <source>
        <dbReference type="Proteomes" id="UP001642484"/>
    </source>
</evidence>
<proteinExistence type="predicted"/>
<evidence type="ECO:0008006" key="3">
    <source>
        <dbReference type="Google" id="ProtNLM"/>
    </source>
</evidence>
<sequence length="105" mass="11193">MLSPIPASKVFVLWSGRGASGQSNQLDAGRQVKLVVLLSTLCCFSHPEPLVSSDLAEPRLERLQLPLKLAAVGSSSCLVGYTAVSYCKSARCFVSNAVKEPLLDD</sequence>
<comment type="caution">
    <text evidence="1">The sequence shown here is derived from an EMBL/GenBank/DDBJ whole genome shotgun (WGS) entry which is preliminary data.</text>
</comment>
<reference evidence="1 2" key="1">
    <citation type="submission" date="2024-02" db="EMBL/GenBank/DDBJ databases">
        <authorList>
            <person name="Chen Y."/>
            <person name="Shah S."/>
            <person name="Dougan E. K."/>
            <person name="Thang M."/>
            <person name="Chan C."/>
        </authorList>
    </citation>
    <scope>NUCLEOTIDE SEQUENCE [LARGE SCALE GENOMIC DNA]</scope>
</reference>